<sequence>MAILKSFHATSPAFTTLGHEIIEISDDDDASHSSDEFEFEDVFRRSVDGDGSGNADDKETGNNENRYERGSDSGDASTNLDTNDNNLSPMRDEYDITYSAPLNGASDEEVGAWNLNDVEGRTDKELNLHDTSMDDEAIDFDLNDDTDALSLLNTTMVPVDNYEGVIAEIAALRERLTQLETKIDASTMVLPGTI</sequence>
<feature type="compositionally biased region" description="Basic and acidic residues" evidence="2">
    <location>
        <begin position="55"/>
        <end position="72"/>
    </location>
</feature>
<evidence type="ECO:0000256" key="1">
    <source>
        <dbReference type="SAM" id="Coils"/>
    </source>
</evidence>
<evidence type="ECO:0000313" key="4">
    <source>
        <dbReference type="Proteomes" id="UP000044602"/>
    </source>
</evidence>
<feature type="region of interest" description="Disordered" evidence="2">
    <location>
        <begin position="44"/>
        <end position="91"/>
    </location>
</feature>
<keyword evidence="1" id="KW-0175">Coiled coil</keyword>
<evidence type="ECO:0000256" key="2">
    <source>
        <dbReference type="SAM" id="MobiDB-lite"/>
    </source>
</evidence>
<evidence type="ECO:0000313" key="3">
    <source>
        <dbReference type="EMBL" id="CRK24480.1"/>
    </source>
</evidence>
<name>A0A0G4LS83_VERLO</name>
<dbReference type="AlphaFoldDB" id="A0A0G4LS83"/>
<gene>
    <name evidence="3" type="ORF">BN1708_013980</name>
</gene>
<keyword evidence="4" id="KW-1185">Reference proteome</keyword>
<dbReference type="Proteomes" id="UP000044602">
    <property type="component" value="Unassembled WGS sequence"/>
</dbReference>
<feature type="coiled-coil region" evidence="1">
    <location>
        <begin position="162"/>
        <end position="189"/>
    </location>
</feature>
<organism evidence="3 4">
    <name type="scientific">Verticillium longisporum</name>
    <name type="common">Verticillium dahliae var. longisporum</name>
    <dbReference type="NCBI Taxonomy" id="100787"/>
    <lineage>
        <taxon>Eukaryota</taxon>
        <taxon>Fungi</taxon>
        <taxon>Dikarya</taxon>
        <taxon>Ascomycota</taxon>
        <taxon>Pezizomycotina</taxon>
        <taxon>Sordariomycetes</taxon>
        <taxon>Hypocreomycetidae</taxon>
        <taxon>Glomerellales</taxon>
        <taxon>Plectosphaerellaceae</taxon>
        <taxon>Verticillium</taxon>
    </lineage>
</organism>
<dbReference type="EMBL" id="CVQH01017446">
    <property type="protein sequence ID" value="CRK24480.1"/>
    <property type="molecule type" value="Genomic_DNA"/>
</dbReference>
<feature type="compositionally biased region" description="Polar residues" evidence="2">
    <location>
        <begin position="74"/>
        <end position="88"/>
    </location>
</feature>
<reference evidence="3 4" key="1">
    <citation type="submission" date="2015-05" db="EMBL/GenBank/DDBJ databases">
        <authorList>
            <person name="Wang D.B."/>
            <person name="Wang M."/>
        </authorList>
    </citation>
    <scope>NUCLEOTIDE SEQUENCE [LARGE SCALE GENOMIC DNA]</scope>
    <source>
        <strain evidence="3">VL1</strain>
    </source>
</reference>
<accession>A0A0G4LS83</accession>
<proteinExistence type="predicted"/>
<protein>
    <submittedName>
        <fullName evidence="3">Uncharacterized protein</fullName>
    </submittedName>
</protein>